<dbReference type="AlphaFoldDB" id="A0A9D3Z5L0"/>
<accession>A0A9D3Z5L0</accession>
<evidence type="ECO:0000313" key="2">
    <source>
        <dbReference type="Proteomes" id="UP000828390"/>
    </source>
</evidence>
<gene>
    <name evidence="1" type="ORF">DPMN_072041</name>
</gene>
<keyword evidence="2" id="KW-1185">Reference proteome</keyword>
<dbReference type="EMBL" id="JAIWYP010000014">
    <property type="protein sequence ID" value="KAH3712344.1"/>
    <property type="molecule type" value="Genomic_DNA"/>
</dbReference>
<sequence length="82" mass="9253">MTLLNDLCITSSASSNVINTTLKKFWSLESMGINDSTTKRNLQDALEQYQDSSIQFCDGRYVAKLPWKDDHLDLPSNLDIAL</sequence>
<dbReference type="Proteomes" id="UP000828390">
    <property type="component" value="Unassembled WGS sequence"/>
</dbReference>
<reference evidence="1" key="1">
    <citation type="journal article" date="2019" name="bioRxiv">
        <title>The Genome of the Zebra Mussel, Dreissena polymorpha: A Resource for Invasive Species Research.</title>
        <authorList>
            <person name="McCartney M.A."/>
            <person name="Auch B."/>
            <person name="Kono T."/>
            <person name="Mallez S."/>
            <person name="Zhang Y."/>
            <person name="Obille A."/>
            <person name="Becker A."/>
            <person name="Abrahante J.E."/>
            <person name="Garbe J."/>
            <person name="Badalamenti J.P."/>
            <person name="Herman A."/>
            <person name="Mangelson H."/>
            <person name="Liachko I."/>
            <person name="Sullivan S."/>
            <person name="Sone E.D."/>
            <person name="Koren S."/>
            <person name="Silverstein K.A.T."/>
            <person name="Beckman K.B."/>
            <person name="Gohl D.M."/>
        </authorList>
    </citation>
    <scope>NUCLEOTIDE SEQUENCE</scope>
    <source>
        <strain evidence="1">Duluth1</strain>
        <tissue evidence="1">Whole animal</tissue>
    </source>
</reference>
<organism evidence="1 2">
    <name type="scientific">Dreissena polymorpha</name>
    <name type="common">Zebra mussel</name>
    <name type="synonym">Mytilus polymorpha</name>
    <dbReference type="NCBI Taxonomy" id="45954"/>
    <lineage>
        <taxon>Eukaryota</taxon>
        <taxon>Metazoa</taxon>
        <taxon>Spiralia</taxon>
        <taxon>Lophotrochozoa</taxon>
        <taxon>Mollusca</taxon>
        <taxon>Bivalvia</taxon>
        <taxon>Autobranchia</taxon>
        <taxon>Heteroconchia</taxon>
        <taxon>Euheterodonta</taxon>
        <taxon>Imparidentia</taxon>
        <taxon>Neoheterodontei</taxon>
        <taxon>Myida</taxon>
        <taxon>Dreissenoidea</taxon>
        <taxon>Dreissenidae</taxon>
        <taxon>Dreissena</taxon>
    </lineage>
</organism>
<evidence type="ECO:0000313" key="1">
    <source>
        <dbReference type="EMBL" id="KAH3712344.1"/>
    </source>
</evidence>
<name>A0A9D3Z5L0_DREPO</name>
<reference evidence="1" key="2">
    <citation type="submission" date="2020-11" db="EMBL/GenBank/DDBJ databases">
        <authorList>
            <person name="McCartney M.A."/>
            <person name="Auch B."/>
            <person name="Kono T."/>
            <person name="Mallez S."/>
            <person name="Becker A."/>
            <person name="Gohl D.M."/>
            <person name="Silverstein K.A.T."/>
            <person name="Koren S."/>
            <person name="Bechman K.B."/>
            <person name="Herman A."/>
            <person name="Abrahante J.E."/>
            <person name="Garbe J."/>
        </authorList>
    </citation>
    <scope>NUCLEOTIDE SEQUENCE</scope>
    <source>
        <strain evidence="1">Duluth1</strain>
        <tissue evidence="1">Whole animal</tissue>
    </source>
</reference>
<comment type="caution">
    <text evidence="1">The sequence shown here is derived from an EMBL/GenBank/DDBJ whole genome shotgun (WGS) entry which is preliminary data.</text>
</comment>
<proteinExistence type="predicted"/>
<protein>
    <submittedName>
        <fullName evidence="1">Uncharacterized protein</fullName>
    </submittedName>
</protein>